<dbReference type="CDD" id="cd00154">
    <property type="entry name" value="Rab"/>
    <property type="match status" value="1"/>
</dbReference>
<evidence type="ECO:0000256" key="2">
    <source>
        <dbReference type="SAM" id="MobiDB-lite"/>
    </source>
</evidence>
<accession>A0A1R2CG66</accession>
<dbReference type="SMART" id="SM00174">
    <property type="entry name" value="RHO"/>
    <property type="match status" value="1"/>
</dbReference>
<dbReference type="Pfam" id="PF00071">
    <property type="entry name" value="Ras"/>
    <property type="match status" value="1"/>
</dbReference>
<dbReference type="OrthoDB" id="63533at2759"/>
<organism evidence="3 4">
    <name type="scientific">Stentor coeruleus</name>
    <dbReference type="NCBI Taxonomy" id="5963"/>
    <lineage>
        <taxon>Eukaryota</taxon>
        <taxon>Sar</taxon>
        <taxon>Alveolata</taxon>
        <taxon>Ciliophora</taxon>
        <taxon>Postciliodesmatophora</taxon>
        <taxon>Heterotrichea</taxon>
        <taxon>Heterotrichida</taxon>
        <taxon>Stentoridae</taxon>
        <taxon>Stentor</taxon>
    </lineage>
</organism>
<name>A0A1R2CG66_9CILI</name>
<evidence type="ECO:0008006" key="5">
    <source>
        <dbReference type="Google" id="ProtNLM"/>
    </source>
</evidence>
<dbReference type="NCBIfam" id="TIGR00231">
    <property type="entry name" value="small_GTP"/>
    <property type="match status" value="1"/>
</dbReference>
<sequence length="204" mass="23043">MATMECKIVTLGEGRVGKTSLALKYVKNEFHKDEISTVNANYLTKLVQIPQGSVQLNIWDTAGQERFRAIASNYYRQAKGALIVYDITDRKSFDKVVSWIKELKSQAEKNIVIVVAGNKCDMEKERQINRPEALEFCRKMQIRHFDTSAKSGNGVEEMFMELASQIFEANKGELGQSGRNSRRGKITVEKTKHRENSGKKGGCC</sequence>
<reference evidence="3 4" key="1">
    <citation type="submission" date="2016-11" db="EMBL/GenBank/DDBJ databases">
        <title>The macronuclear genome of Stentor coeruleus: a giant cell with tiny introns.</title>
        <authorList>
            <person name="Slabodnick M."/>
            <person name="Ruby J.G."/>
            <person name="Reiff S.B."/>
            <person name="Swart E.C."/>
            <person name="Gosai S."/>
            <person name="Prabakaran S."/>
            <person name="Witkowska E."/>
            <person name="Larue G.E."/>
            <person name="Fisher S."/>
            <person name="Freeman R.M."/>
            <person name="Gunawardena J."/>
            <person name="Chu W."/>
            <person name="Stover N.A."/>
            <person name="Gregory B.D."/>
            <person name="Nowacki M."/>
            <person name="Derisi J."/>
            <person name="Roy S.W."/>
            <person name="Marshall W.F."/>
            <person name="Sood P."/>
        </authorList>
    </citation>
    <scope>NUCLEOTIDE SEQUENCE [LARGE SCALE GENOMIC DNA]</scope>
    <source>
        <strain evidence="3">WM001</strain>
    </source>
</reference>
<dbReference type="SMART" id="SM00173">
    <property type="entry name" value="RAS"/>
    <property type="match status" value="1"/>
</dbReference>
<feature type="region of interest" description="Disordered" evidence="2">
    <location>
        <begin position="173"/>
        <end position="204"/>
    </location>
</feature>
<protein>
    <recommendedName>
        <fullName evidence="5">Ras-related protein Rab-21</fullName>
    </recommendedName>
</protein>
<dbReference type="EMBL" id="MPUH01000163">
    <property type="protein sequence ID" value="OMJ87955.1"/>
    <property type="molecule type" value="Genomic_DNA"/>
</dbReference>
<feature type="compositionally biased region" description="Basic and acidic residues" evidence="2">
    <location>
        <begin position="186"/>
        <end position="198"/>
    </location>
</feature>
<evidence type="ECO:0000256" key="1">
    <source>
        <dbReference type="ARBA" id="ARBA00022741"/>
    </source>
</evidence>
<dbReference type="PROSITE" id="PS51420">
    <property type="entry name" value="RHO"/>
    <property type="match status" value="1"/>
</dbReference>
<dbReference type="PANTHER" id="PTHR47978">
    <property type="match status" value="1"/>
</dbReference>
<dbReference type="AlphaFoldDB" id="A0A1R2CG66"/>
<dbReference type="GO" id="GO:0005525">
    <property type="term" value="F:GTP binding"/>
    <property type="evidence" value="ECO:0007669"/>
    <property type="project" value="InterPro"/>
</dbReference>
<dbReference type="Gene3D" id="3.40.50.300">
    <property type="entry name" value="P-loop containing nucleotide triphosphate hydrolases"/>
    <property type="match status" value="1"/>
</dbReference>
<proteinExistence type="predicted"/>
<dbReference type="PROSITE" id="PS51419">
    <property type="entry name" value="RAB"/>
    <property type="match status" value="1"/>
</dbReference>
<dbReference type="SMART" id="SM00176">
    <property type="entry name" value="RAN"/>
    <property type="match status" value="1"/>
</dbReference>
<dbReference type="PROSITE" id="PS51417">
    <property type="entry name" value="ARF"/>
    <property type="match status" value="1"/>
</dbReference>
<comment type="caution">
    <text evidence="3">The sequence shown here is derived from an EMBL/GenBank/DDBJ whole genome shotgun (WGS) entry which is preliminary data.</text>
</comment>
<dbReference type="SUPFAM" id="SSF52540">
    <property type="entry name" value="P-loop containing nucleoside triphosphate hydrolases"/>
    <property type="match status" value="1"/>
</dbReference>
<dbReference type="InterPro" id="IPR001806">
    <property type="entry name" value="Small_GTPase"/>
</dbReference>
<dbReference type="FunFam" id="3.40.50.300:FF:000808">
    <property type="entry name" value="Small GTP-binding protein, putative"/>
    <property type="match status" value="1"/>
</dbReference>
<dbReference type="SMART" id="SM00175">
    <property type="entry name" value="RAB"/>
    <property type="match status" value="1"/>
</dbReference>
<dbReference type="PRINTS" id="PR00449">
    <property type="entry name" value="RASTRNSFRMNG"/>
</dbReference>
<keyword evidence="1" id="KW-0547">Nucleotide-binding</keyword>
<keyword evidence="4" id="KW-1185">Reference proteome</keyword>
<dbReference type="Proteomes" id="UP000187209">
    <property type="component" value="Unassembled WGS sequence"/>
</dbReference>
<dbReference type="InterPro" id="IPR027417">
    <property type="entry name" value="P-loop_NTPase"/>
</dbReference>
<dbReference type="PROSITE" id="PS51421">
    <property type="entry name" value="RAS"/>
    <property type="match status" value="1"/>
</dbReference>
<dbReference type="GO" id="GO:0003924">
    <property type="term" value="F:GTPase activity"/>
    <property type="evidence" value="ECO:0007669"/>
    <property type="project" value="InterPro"/>
</dbReference>
<evidence type="ECO:0000313" key="4">
    <source>
        <dbReference type="Proteomes" id="UP000187209"/>
    </source>
</evidence>
<dbReference type="SMART" id="SM00177">
    <property type="entry name" value="ARF"/>
    <property type="match status" value="1"/>
</dbReference>
<gene>
    <name evidence="3" type="ORF">SteCoe_10189</name>
</gene>
<evidence type="ECO:0000313" key="3">
    <source>
        <dbReference type="EMBL" id="OMJ87955.1"/>
    </source>
</evidence>
<dbReference type="InterPro" id="IPR005225">
    <property type="entry name" value="Small_GTP-bd"/>
</dbReference>